<dbReference type="InterPro" id="IPR036156">
    <property type="entry name" value="Beta-gal/glucu_dom_sf"/>
</dbReference>
<accession>A0A9D1GXG5</accession>
<reference evidence="8" key="2">
    <citation type="journal article" date="2021" name="PeerJ">
        <title>Extensive microbial diversity within the chicken gut microbiome revealed by metagenomics and culture.</title>
        <authorList>
            <person name="Gilroy R."/>
            <person name="Ravi A."/>
            <person name="Getino M."/>
            <person name="Pursley I."/>
            <person name="Horton D.L."/>
            <person name="Alikhan N.F."/>
            <person name="Baker D."/>
            <person name="Gharbi K."/>
            <person name="Hall N."/>
            <person name="Watson M."/>
            <person name="Adriaenssens E.M."/>
            <person name="Foster-Nyarko E."/>
            <person name="Jarju S."/>
            <person name="Secka A."/>
            <person name="Antonio M."/>
            <person name="Oren A."/>
            <person name="Chaudhuri R.R."/>
            <person name="La Ragione R."/>
            <person name="Hildebrand F."/>
            <person name="Pallen M.J."/>
        </authorList>
    </citation>
    <scope>NUCLEOTIDE SEQUENCE</scope>
    <source>
        <strain evidence="8">ChiGjej1B1-24693</strain>
    </source>
</reference>
<evidence type="ECO:0000256" key="4">
    <source>
        <dbReference type="ARBA" id="ARBA00022801"/>
    </source>
</evidence>
<evidence type="ECO:0000256" key="3">
    <source>
        <dbReference type="ARBA" id="ARBA00012756"/>
    </source>
</evidence>
<evidence type="ECO:0000256" key="1">
    <source>
        <dbReference type="ARBA" id="ARBA00001412"/>
    </source>
</evidence>
<feature type="non-terminal residue" evidence="8">
    <location>
        <position position="605"/>
    </location>
</feature>
<dbReference type="InterPro" id="IPR006104">
    <property type="entry name" value="Glyco_hydro_2_N"/>
</dbReference>
<protein>
    <recommendedName>
        <fullName evidence="3">beta-galactosidase</fullName>
        <ecNumber evidence="3">3.2.1.23</ecNumber>
    </recommendedName>
</protein>
<evidence type="ECO:0000313" key="9">
    <source>
        <dbReference type="Proteomes" id="UP000886842"/>
    </source>
</evidence>
<evidence type="ECO:0000259" key="7">
    <source>
        <dbReference type="Pfam" id="PF02837"/>
    </source>
</evidence>
<dbReference type="GO" id="GO:0004565">
    <property type="term" value="F:beta-galactosidase activity"/>
    <property type="evidence" value="ECO:0007669"/>
    <property type="project" value="UniProtKB-EC"/>
</dbReference>
<sequence length="605" mass="67525">MTTDAPLTTDPTTDPTRVDPVSLNDTIESVAPSQGTCAPRAWLHTDAPTLSLAGRWKVRFSPSAADVPEDDRWTTGKLGSDFTPLQVPGHWALTDGGTGQPWYTNVRFPFPVDPPHVGDANVIGDHVTTFKLGKEFGDHPRIRFHGVDAGATVWVNGVELGSIRGSRLSHEFDLTGIVQAGTNVLAVRVFQWTAHTYAEDQDMWWLPGIFRDVEIQARPADGIEDVFVHADYDHVSGAGTLEVEVTRDGAAVTDAVVDCAELGLEQAPAARLHEFTEVDPWTAETPRLYELLVTTPGEQVRLRIGFRRVEVVDAQVLVNGRPILLRGMNRHEFDPDHGRLVTPERARAELVLMKQHNVNAIRTSHYPPAPWFCDLADELGFWVMLENDLETHGFYAYGYDGDPTEDPTWRDALVDRMQRTVERDKNHPSIFCWSLGNEAGDGDNLIAMARWTKDRDPDRLVHYERDQRSTAVDLWSQMYTSHEDLATIAAFAEEPLPDAEADEHRRGLPFVLCEYGHALGTGPGGLTEYQQLFEGSRRLVGGFIWEWIDHGIRTRADSGQEFHAYGGDFDEPLHDGAFVTDGCVFPDLTPKPALLDFKKVVEPVR</sequence>
<dbReference type="SUPFAM" id="SSF49785">
    <property type="entry name" value="Galactose-binding domain-like"/>
    <property type="match status" value="1"/>
</dbReference>
<dbReference type="Proteomes" id="UP000886842">
    <property type="component" value="Unassembled WGS sequence"/>
</dbReference>
<dbReference type="PANTHER" id="PTHR46323">
    <property type="entry name" value="BETA-GALACTOSIDASE"/>
    <property type="match status" value="1"/>
</dbReference>
<dbReference type="PANTHER" id="PTHR46323:SF2">
    <property type="entry name" value="BETA-GALACTOSIDASE"/>
    <property type="match status" value="1"/>
</dbReference>
<comment type="catalytic activity">
    <reaction evidence="1">
        <text>Hydrolysis of terminal non-reducing beta-D-galactose residues in beta-D-galactosides.</text>
        <dbReference type="EC" id="3.2.1.23"/>
    </reaction>
</comment>
<dbReference type="InterPro" id="IPR050347">
    <property type="entry name" value="Bact_Beta-galactosidase"/>
</dbReference>
<dbReference type="InterPro" id="IPR008979">
    <property type="entry name" value="Galactose-bd-like_sf"/>
</dbReference>
<proteinExistence type="inferred from homology"/>
<organism evidence="8 9">
    <name type="scientific">Candidatus Avipropionibacterium avicola</name>
    <dbReference type="NCBI Taxonomy" id="2840701"/>
    <lineage>
        <taxon>Bacteria</taxon>
        <taxon>Bacillati</taxon>
        <taxon>Actinomycetota</taxon>
        <taxon>Actinomycetes</taxon>
        <taxon>Propionibacteriales</taxon>
        <taxon>Propionibacteriaceae</taxon>
        <taxon>Propionibacteriaceae incertae sedis</taxon>
        <taxon>Candidatus Avipropionibacterium</taxon>
    </lineage>
</organism>
<reference evidence="8" key="1">
    <citation type="submission" date="2020-10" db="EMBL/GenBank/DDBJ databases">
        <authorList>
            <person name="Gilroy R."/>
        </authorList>
    </citation>
    <scope>NUCLEOTIDE SEQUENCE</scope>
    <source>
        <strain evidence="8">ChiGjej1B1-24693</strain>
    </source>
</reference>
<dbReference type="InterPro" id="IPR017853">
    <property type="entry name" value="GH"/>
</dbReference>
<dbReference type="Pfam" id="PF02836">
    <property type="entry name" value="Glyco_hydro_2_C"/>
    <property type="match status" value="1"/>
</dbReference>
<dbReference type="GO" id="GO:0005990">
    <property type="term" value="P:lactose catabolic process"/>
    <property type="evidence" value="ECO:0007669"/>
    <property type="project" value="TreeGrafter"/>
</dbReference>
<dbReference type="Gene3D" id="2.60.40.10">
    <property type="entry name" value="Immunoglobulins"/>
    <property type="match status" value="1"/>
</dbReference>
<feature type="domain" description="Glycosyl hydrolases family 2 sugar binding" evidence="7">
    <location>
        <begin position="51"/>
        <end position="219"/>
    </location>
</feature>
<gene>
    <name evidence="8" type="ORF">IAA98_05505</name>
</gene>
<keyword evidence="5" id="KW-0326">Glycosidase</keyword>
<dbReference type="SUPFAM" id="SSF51445">
    <property type="entry name" value="(Trans)glycosidases"/>
    <property type="match status" value="1"/>
</dbReference>
<dbReference type="AlphaFoldDB" id="A0A9D1GXG5"/>
<keyword evidence="4 8" id="KW-0378">Hydrolase</keyword>
<dbReference type="Gene3D" id="2.60.120.260">
    <property type="entry name" value="Galactose-binding domain-like"/>
    <property type="match status" value="1"/>
</dbReference>
<dbReference type="PRINTS" id="PR00132">
    <property type="entry name" value="GLHYDRLASE2"/>
</dbReference>
<dbReference type="InterPro" id="IPR006101">
    <property type="entry name" value="Glyco_hydro_2"/>
</dbReference>
<dbReference type="GO" id="GO:0009341">
    <property type="term" value="C:beta-galactosidase complex"/>
    <property type="evidence" value="ECO:0007669"/>
    <property type="project" value="TreeGrafter"/>
</dbReference>
<comment type="similarity">
    <text evidence="2">Belongs to the glycosyl hydrolase 2 family.</text>
</comment>
<comment type="caution">
    <text evidence="8">The sequence shown here is derived from an EMBL/GenBank/DDBJ whole genome shotgun (WGS) entry which is preliminary data.</text>
</comment>
<feature type="domain" description="Glycoside hydrolase family 2 catalytic" evidence="6">
    <location>
        <begin position="309"/>
        <end position="604"/>
    </location>
</feature>
<name>A0A9D1GXG5_9ACTN</name>
<dbReference type="InterPro" id="IPR013783">
    <property type="entry name" value="Ig-like_fold"/>
</dbReference>
<dbReference type="Gene3D" id="3.20.20.80">
    <property type="entry name" value="Glycosidases"/>
    <property type="match status" value="1"/>
</dbReference>
<dbReference type="Pfam" id="PF02837">
    <property type="entry name" value="Glyco_hydro_2_N"/>
    <property type="match status" value="1"/>
</dbReference>
<evidence type="ECO:0000259" key="6">
    <source>
        <dbReference type="Pfam" id="PF02836"/>
    </source>
</evidence>
<dbReference type="InterPro" id="IPR006103">
    <property type="entry name" value="Glyco_hydro_2_cat"/>
</dbReference>
<evidence type="ECO:0000313" key="8">
    <source>
        <dbReference type="EMBL" id="HIT75022.1"/>
    </source>
</evidence>
<dbReference type="EC" id="3.2.1.23" evidence="3"/>
<dbReference type="SUPFAM" id="SSF49303">
    <property type="entry name" value="beta-Galactosidase/glucuronidase domain"/>
    <property type="match status" value="1"/>
</dbReference>
<evidence type="ECO:0000256" key="2">
    <source>
        <dbReference type="ARBA" id="ARBA00007401"/>
    </source>
</evidence>
<evidence type="ECO:0000256" key="5">
    <source>
        <dbReference type="ARBA" id="ARBA00023295"/>
    </source>
</evidence>
<dbReference type="EMBL" id="DVLP01000166">
    <property type="protein sequence ID" value="HIT75022.1"/>
    <property type="molecule type" value="Genomic_DNA"/>
</dbReference>